<dbReference type="CDD" id="cd02803">
    <property type="entry name" value="OYE_like_FMN_family"/>
    <property type="match status" value="1"/>
</dbReference>
<reference evidence="4" key="2">
    <citation type="submission" date="2021-01" db="EMBL/GenBank/DDBJ databases">
        <authorList>
            <person name="Hahn C.R."/>
            <person name="Youssef N.H."/>
            <person name="Elshahed M."/>
        </authorList>
    </citation>
    <scope>NUCLEOTIDE SEQUENCE</scope>
    <source>
        <strain evidence="4">Zod_Metabat.24</strain>
    </source>
</reference>
<evidence type="ECO:0000256" key="1">
    <source>
        <dbReference type="ARBA" id="ARBA00022630"/>
    </source>
</evidence>
<dbReference type="PANTHER" id="PTHR43656">
    <property type="entry name" value="BINDING OXIDOREDUCTASE, PUTATIVE (AFU_ORTHOLOGUE AFUA_2G08260)-RELATED"/>
    <property type="match status" value="1"/>
</dbReference>
<protein>
    <submittedName>
        <fullName evidence="4">NADH:flavin oxidoreductase</fullName>
    </submittedName>
</protein>
<accession>A0A9D8PMR1</accession>
<dbReference type="SUPFAM" id="SSF51395">
    <property type="entry name" value="FMN-linked oxidoreductases"/>
    <property type="match status" value="1"/>
</dbReference>
<organism evidence="4 5">
    <name type="scientific">Candidatus Zymogenus saltonus</name>
    <dbReference type="NCBI Taxonomy" id="2844893"/>
    <lineage>
        <taxon>Bacteria</taxon>
        <taxon>Deltaproteobacteria</taxon>
        <taxon>Candidatus Zymogenia</taxon>
        <taxon>Candidatus Zymogeniales</taxon>
        <taxon>Candidatus Zymogenaceae</taxon>
        <taxon>Candidatus Zymogenus</taxon>
    </lineage>
</organism>
<dbReference type="EMBL" id="JAFGIX010000014">
    <property type="protein sequence ID" value="MBN1572133.1"/>
    <property type="molecule type" value="Genomic_DNA"/>
</dbReference>
<name>A0A9D8PMR1_9DELT</name>
<dbReference type="PANTHER" id="PTHR43656:SF2">
    <property type="entry name" value="BINDING OXIDOREDUCTASE, PUTATIVE (AFU_ORTHOLOGUE AFUA_2G08260)-RELATED"/>
    <property type="match status" value="1"/>
</dbReference>
<keyword evidence="1" id="KW-0285">Flavoprotein</keyword>
<evidence type="ECO:0000256" key="2">
    <source>
        <dbReference type="ARBA" id="ARBA00023002"/>
    </source>
</evidence>
<dbReference type="InterPro" id="IPR001155">
    <property type="entry name" value="OxRdtase_FMN_N"/>
</dbReference>
<evidence type="ECO:0000259" key="3">
    <source>
        <dbReference type="Pfam" id="PF00724"/>
    </source>
</evidence>
<dbReference type="Proteomes" id="UP000809273">
    <property type="component" value="Unassembled WGS sequence"/>
</dbReference>
<reference evidence="4" key="1">
    <citation type="journal article" date="2021" name="Environ. Microbiol.">
        <title>Genomic characterization of three novel Desulfobacterota classes expand the metabolic and phylogenetic diversity of the phylum.</title>
        <authorList>
            <person name="Murphy C.L."/>
            <person name="Biggerstaff J."/>
            <person name="Eichhorn A."/>
            <person name="Ewing E."/>
            <person name="Shahan R."/>
            <person name="Soriano D."/>
            <person name="Stewart S."/>
            <person name="VanMol K."/>
            <person name="Walker R."/>
            <person name="Walters P."/>
            <person name="Elshahed M.S."/>
            <person name="Youssef N.H."/>
        </authorList>
    </citation>
    <scope>NUCLEOTIDE SEQUENCE</scope>
    <source>
        <strain evidence="4">Zod_Metabat.24</strain>
    </source>
</reference>
<dbReference type="Gene3D" id="3.20.20.70">
    <property type="entry name" value="Aldolase class I"/>
    <property type="match status" value="1"/>
</dbReference>
<keyword evidence="2" id="KW-0560">Oxidoreductase</keyword>
<proteinExistence type="predicted"/>
<dbReference type="GO" id="GO:0016491">
    <property type="term" value="F:oxidoreductase activity"/>
    <property type="evidence" value="ECO:0007669"/>
    <property type="project" value="UniProtKB-KW"/>
</dbReference>
<dbReference type="GO" id="GO:0010181">
    <property type="term" value="F:FMN binding"/>
    <property type="evidence" value="ECO:0007669"/>
    <property type="project" value="InterPro"/>
</dbReference>
<sequence>MAKLFDKTKIKGLELKNRFVRSATNEEMADRDGFPTENLFKLYGRLAKGGVGLIITGLSAVSADGRTTPRMNCIYSDDHIEKFRELADHVHENGSKIAMQIAHAGRQTTKKLIGTQPIAPSPVRDMTSFTTPREMTEEDIERVIEDFAKAARRAKEGGFDAVQLHCAHGYLISQFLCPYTNRRRDRWGGSVENRMRFLTKIYGRVRELVGDGYPILVKMNGYDMMKGGLDIDEAAVQARMMKDMGIDGIEVSCGIGEDGLSSLRGDIPIEAIIDDLGSFKKQPVMRFIMRHFGKKIIKTHPFSEEYNLDAARAIKSSVKIPVFAVGGNVDPAKIRGIVERGDSDYVSLCRSLIIEPGFPKQIEEGRTEPSRCIHCNLCLFYLELGPLRCYRGKRVKKG</sequence>
<dbReference type="InterPro" id="IPR051799">
    <property type="entry name" value="NADH_flavin_oxidoreductase"/>
</dbReference>
<dbReference type="AlphaFoldDB" id="A0A9D8PMR1"/>
<gene>
    <name evidence="4" type="ORF">JW984_02935</name>
</gene>
<evidence type="ECO:0000313" key="5">
    <source>
        <dbReference type="Proteomes" id="UP000809273"/>
    </source>
</evidence>
<evidence type="ECO:0000313" key="4">
    <source>
        <dbReference type="EMBL" id="MBN1572133.1"/>
    </source>
</evidence>
<dbReference type="Pfam" id="PF00724">
    <property type="entry name" value="Oxidored_FMN"/>
    <property type="match status" value="1"/>
</dbReference>
<dbReference type="InterPro" id="IPR013785">
    <property type="entry name" value="Aldolase_TIM"/>
</dbReference>
<feature type="domain" description="NADH:flavin oxidoreductase/NADH oxidase N-terminal" evidence="3">
    <location>
        <begin position="3"/>
        <end position="250"/>
    </location>
</feature>
<comment type="caution">
    <text evidence="4">The sequence shown here is derived from an EMBL/GenBank/DDBJ whole genome shotgun (WGS) entry which is preliminary data.</text>
</comment>